<dbReference type="SUPFAM" id="SSF52980">
    <property type="entry name" value="Restriction endonuclease-like"/>
    <property type="match status" value="1"/>
</dbReference>
<accession>K6W7J2</accession>
<dbReference type="RefSeq" id="WP_006591692.1">
    <property type="nucleotide sequence ID" value="NZ_BAHD01000017.1"/>
</dbReference>
<feature type="domain" description="Putative restriction endonuclease" evidence="1">
    <location>
        <begin position="22"/>
        <end position="153"/>
    </location>
</feature>
<proteinExistence type="predicted"/>
<sequence length="185" mass="20270">MVTMTQLPVRHQWTRHERDAISPDGNRHELIDGVLIVSPAPKPVHQRVSFRLGLLLEASRPQGLEVLAAPVDVVLDDQSVVQPDLVVVTSDSVGRAHLDGAPLLAIEILSPSSRMIDLHVKKDRMRRAGCPHYWVVDPDVPSVAAWDLDADGEEPTYLLAGRAVGAQALRLNAPFDIEIIPSQLV</sequence>
<dbReference type="PANTHER" id="PTHR35400">
    <property type="entry name" value="SLR1083 PROTEIN"/>
    <property type="match status" value="1"/>
</dbReference>
<dbReference type="Proteomes" id="UP000008366">
    <property type="component" value="Unassembled WGS sequence"/>
</dbReference>
<dbReference type="OrthoDB" id="9799703at2"/>
<organism evidence="2 3">
    <name type="scientific">Kineosphaera limosa NBRC 100340</name>
    <dbReference type="NCBI Taxonomy" id="1184609"/>
    <lineage>
        <taxon>Bacteria</taxon>
        <taxon>Bacillati</taxon>
        <taxon>Actinomycetota</taxon>
        <taxon>Actinomycetes</taxon>
        <taxon>Micrococcales</taxon>
        <taxon>Dermatophilaceae</taxon>
        <taxon>Kineosphaera</taxon>
    </lineage>
</organism>
<dbReference type="Pfam" id="PF05685">
    <property type="entry name" value="Uma2"/>
    <property type="match status" value="1"/>
</dbReference>
<dbReference type="InterPro" id="IPR012296">
    <property type="entry name" value="Nuclease_put_TT1808"/>
</dbReference>
<gene>
    <name evidence="2" type="ORF">KILIM_017_00050</name>
</gene>
<keyword evidence="3" id="KW-1185">Reference proteome</keyword>
<dbReference type="CDD" id="cd06260">
    <property type="entry name" value="DUF820-like"/>
    <property type="match status" value="1"/>
</dbReference>
<name>K6W7J2_9MICO</name>
<dbReference type="Gene3D" id="3.90.1570.10">
    <property type="entry name" value="tt1808, chain A"/>
    <property type="match status" value="1"/>
</dbReference>
<evidence type="ECO:0000313" key="3">
    <source>
        <dbReference type="Proteomes" id="UP000008366"/>
    </source>
</evidence>
<dbReference type="InterPro" id="IPR008538">
    <property type="entry name" value="Uma2"/>
</dbReference>
<dbReference type="AlphaFoldDB" id="K6W7J2"/>
<evidence type="ECO:0000259" key="1">
    <source>
        <dbReference type="Pfam" id="PF05685"/>
    </source>
</evidence>
<protein>
    <recommendedName>
        <fullName evidence="1">Putative restriction endonuclease domain-containing protein</fullName>
    </recommendedName>
</protein>
<evidence type="ECO:0000313" key="2">
    <source>
        <dbReference type="EMBL" id="GAB95160.1"/>
    </source>
</evidence>
<comment type="caution">
    <text evidence="2">The sequence shown here is derived from an EMBL/GenBank/DDBJ whole genome shotgun (WGS) entry which is preliminary data.</text>
</comment>
<dbReference type="EMBL" id="BAHD01000017">
    <property type="protein sequence ID" value="GAB95160.1"/>
    <property type="molecule type" value="Genomic_DNA"/>
</dbReference>
<dbReference type="InterPro" id="IPR011335">
    <property type="entry name" value="Restrct_endonuc-II-like"/>
</dbReference>
<dbReference type="STRING" id="1184609.KILIM_017_00050"/>
<dbReference type="eggNOG" id="COG4636">
    <property type="taxonomic scope" value="Bacteria"/>
</dbReference>
<dbReference type="PANTHER" id="PTHR35400:SF3">
    <property type="entry name" value="SLL1072 PROTEIN"/>
    <property type="match status" value="1"/>
</dbReference>
<reference evidence="2 3" key="1">
    <citation type="submission" date="2012-08" db="EMBL/GenBank/DDBJ databases">
        <title>Whole genome shotgun sequence of Kineosphaera limosa NBRC 100340.</title>
        <authorList>
            <person name="Yoshida I."/>
            <person name="Isaki S."/>
            <person name="Hosoyama A."/>
            <person name="Tsuchikane K."/>
            <person name="Katsumata H."/>
            <person name="Ando Y."/>
            <person name="Ohji S."/>
            <person name="Hamada M."/>
            <person name="Tamura T."/>
            <person name="Yamazoe A."/>
            <person name="Yamazaki S."/>
            <person name="Fujita N."/>
        </authorList>
    </citation>
    <scope>NUCLEOTIDE SEQUENCE [LARGE SCALE GENOMIC DNA]</scope>
    <source>
        <strain evidence="2 3">NBRC 100340</strain>
    </source>
</reference>